<dbReference type="InterPro" id="IPR016181">
    <property type="entry name" value="Acyl_CoA_acyltransferase"/>
</dbReference>
<keyword evidence="3 4" id="KW-0012">Acyltransferase</keyword>
<feature type="region of interest" description="Disordered" evidence="5">
    <location>
        <begin position="220"/>
        <end position="240"/>
    </location>
</feature>
<comment type="catalytic activity">
    <reaction evidence="4">
        <text>N-terminal L-lysyl-[protein] + L-leucyl-tRNA(Leu) = N-terminal L-leucyl-L-lysyl-[protein] + tRNA(Leu) + H(+)</text>
        <dbReference type="Rhea" id="RHEA:12340"/>
        <dbReference type="Rhea" id="RHEA-COMP:9613"/>
        <dbReference type="Rhea" id="RHEA-COMP:9622"/>
        <dbReference type="Rhea" id="RHEA-COMP:12670"/>
        <dbReference type="Rhea" id="RHEA-COMP:12671"/>
        <dbReference type="ChEBI" id="CHEBI:15378"/>
        <dbReference type="ChEBI" id="CHEBI:65249"/>
        <dbReference type="ChEBI" id="CHEBI:78442"/>
        <dbReference type="ChEBI" id="CHEBI:78494"/>
        <dbReference type="ChEBI" id="CHEBI:133043"/>
        <dbReference type="EC" id="2.3.2.6"/>
    </reaction>
</comment>
<dbReference type="HAMAP" id="MF_00688">
    <property type="entry name" value="Leu_Phe_trans"/>
    <property type="match status" value="1"/>
</dbReference>
<dbReference type="InterPro" id="IPR042221">
    <property type="entry name" value="Leu/Phe-tRNA_Trfase_N"/>
</dbReference>
<comment type="catalytic activity">
    <reaction evidence="4">
        <text>N-terminal L-arginyl-[protein] + L-leucyl-tRNA(Leu) = N-terminal L-leucyl-L-arginyl-[protein] + tRNA(Leu) + H(+)</text>
        <dbReference type="Rhea" id="RHEA:50416"/>
        <dbReference type="Rhea" id="RHEA-COMP:9613"/>
        <dbReference type="Rhea" id="RHEA-COMP:9622"/>
        <dbReference type="Rhea" id="RHEA-COMP:12672"/>
        <dbReference type="Rhea" id="RHEA-COMP:12673"/>
        <dbReference type="ChEBI" id="CHEBI:15378"/>
        <dbReference type="ChEBI" id="CHEBI:64719"/>
        <dbReference type="ChEBI" id="CHEBI:78442"/>
        <dbReference type="ChEBI" id="CHEBI:78494"/>
        <dbReference type="ChEBI" id="CHEBI:133044"/>
        <dbReference type="EC" id="2.3.2.6"/>
    </reaction>
</comment>
<comment type="catalytic activity">
    <reaction evidence="4">
        <text>L-phenylalanyl-tRNA(Phe) + an N-terminal L-alpha-aminoacyl-[protein] = an N-terminal L-phenylalanyl-L-alpha-aminoacyl-[protein] + tRNA(Phe)</text>
        <dbReference type="Rhea" id="RHEA:43632"/>
        <dbReference type="Rhea" id="RHEA-COMP:9668"/>
        <dbReference type="Rhea" id="RHEA-COMP:9699"/>
        <dbReference type="Rhea" id="RHEA-COMP:10636"/>
        <dbReference type="Rhea" id="RHEA-COMP:10637"/>
        <dbReference type="ChEBI" id="CHEBI:78442"/>
        <dbReference type="ChEBI" id="CHEBI:78531"/>
        <dbReference type="ChEBI" id="CHEBI:78597"/>
        <dbReference type="ChEBI" id="CHEBI:83561"/>
        <dbReference type="EC" id="2.3.2.6"/>
    </reaction>
</comment>
<reference evidence="6" key="1">
    <citation type="submission" date="2021-12" db="EMBL/GenBank/DDBJ databases">
        <authorList>
            <person name="Rodrigo-Torres L."/>
            <person name="Arahal R. D."/>
            <person name="Lucena T."/>
        </authorList>
    </citation>
    <scope>NUCLEOTIDE SEQUENCE</scope>
    <source>
        <strain evidence="6">CECT 8267</strain>
    </source>
</reference>
<comment type="function">
    <text evidence="4">Functions in the N-end rule pathway of protein degradation where it conjugates Leu, Phe and, less efficiently, Met from aminoacyl-tRNAs to the N-termini of proteins containing an N-terminal arginine or lysine.</text>
</comment>
<dbReference type="InterPro" id="IPR042203">
    <property type="entry name" value="Leu/Phe-tRNA_Trfase_C"/>
</dbReference>
<dbReference type="Proteomes" id="UP000838100">
    <property type="component" value="Unassembled WGS sequence"/>
</dbReference>
<dbReference type="PANTHER" id="PTHR30098:SF2">
    <property type="entry name" value="LEUCYL_PHENYLALANYL-TRNA--PROTEIN TRANSFERASE"/>
    <property type="match status" value="1"/>
</dbReference>
<evidence type="ECO:0000256" key="5">
    <source>
        <dbReference type="SAM" id="MobiDB-lite"/>
    </source>
</evidence>
<dbReference type="Pfam" id="PF03588">
    <property type="entry name" value="Leu_Phe_trans"/>
    <property type="match status" value="1"/>
</dbReference>
<dbReference type="Gene3D" id="3.40.630.70">
    <property type="entry name" value="Leucyl/phenylalanyl-tRNA-protein transferase, C-terminal domain"/>
    <property type="match status" value="1"/>
</dbReference>
<keyword evidence="7" id="KW-1185">Reference proteome</keyword>
<dbReference type="GO" id="GO:0008914">
    <property type="term" value="F:leucyl-tRNA--protein transferase activity"/>
    <property type="evidence" value="ECO:0007669"/>
    <property type="project" value="UniProtKB-EC"/>
</dbReference>
<dbReference type="InterPro" id="IPR004616">
    <property type="entry name" value="Leu/Phe-tRNA_Trfase"/>
</dbReference>
<accession>A0ABM9AAT5</accession>
<evidence type="ECO:0000313" key="6">
    <source>
        <dbReference type="EMBL" id="CAH0990320.1"/>
    </source>
</evidence>
<evidence type="ECO:0000256" key="2">
    <source>
        <dbReference type="ARBA" id="ARBA00022679"/>
    </source>
</evidence>
<sequence length="240" mass="26810">MPIPWLHDDDLSFPAVETALEDPDGLLAAGGDLTPARLLYAYSLGIFPWYNDDQPILWWSPNPRTVLQPSNLHLAKSFRKFLRKTTFECSINASFGQVMHHCRQSREQLEGSWISDDMEAAYNHLHQLGHAHSVEVWDKGELVGGLYGIAIGKVFFGESMFSYRSNASKLALHTLVQQLSAWDFTLIDCQVATDHLLSLGAQAISRGEFSARLATAVQAPNSHWPSPPINQTDSDIPWPI</sequence>
<dbReference type="Gene3D" id="3.30.70.3550">
    <property type="entry name" value="Leucyl/phenylalanyl-tRNA-protein transferase, N-terminal domain"/>
    <property type="match status" value="1"/>
</dbReference>
<comment type="caution">
    <text evidence="6">The sequence shown here is derived from an EMBL/GenBank/DDBJ whole genome shotgun (WGS) entry which is preliminary data.</text>
</comment>
<evidence type="ECO:0000256" key="1">
    <source>
        <dbReference type="ARBA" id="ARBA00022490"/>
    </source>
</evidence>
<dbReference type="EMBL" id="CAKLPX010000001">
    <property type="protein sequence ID" value="CAH0990320.1"/>
    <property type="molecule type" value="Genomic_DNA"/>
</dbReference>
<name>A0ABM9AAT5_9GAMM</name>
<gene>
    <name evidence="4 6" type="primary">aat</name>
    <name evidence="6" type="ORF">SIN8267_00412</name>
</gene>
<comment type="subcellular location">
    <subcellularLocation>
        <location evidence="4">Cytoplasm</location>
    </subcellularLocation>
</comment>
<organism evidence="6 7">
    <name type="scientific">Sinobacterium norvegicum</name>
    <dbReference type="NCBI Taxonomy" id="1641715"/>
    <lineage>
        <taxon>Bacteria</taxon>
        <taxon>Pseudomonadati</taxon>
        <taxon>Pseudomonadota</taxon>
        <taxon>Gammaproteobacteria</taxon>
        <taxon>Cellvibrionales</taxon>
        <taxon>Spongiibacteraceae</taxon>
        <taxon>Sinobacterium</taxon>
    </lineage>
</organism>
<dbReference type="PANTHER" id="PTHR30098">
    <property type="entry name" value="LEUCYL/PHENYLALANYL-TRNA--PROTEIN TRANSFERASE"/>
    <property type="match status" value="1"/>
</dbReference>
<evidence type="ECO:0000313" key="7">
    <source>
        <dbReference type="Proteomes" id="UP000838100"/>
    </source>
</evidence>
<comment type="similarity">
    <text evidence="4">Belongs to the L/F-transferase family.</text>
</comment>
<evidence type="ECO:0000256" key="4">
    <source>
        <dbReference type="HAMAP-Rule" id="MF_00688"/>
    </source>
</evidence>
<evidence type="ECO:0000256" key="3">
    <source>
        <dbReference type="ARBA" id="ARBA00023315"/>
    </source>
</evidence>
<feature type="compositionally biased region" description="Polar residues" evidence="5">
    <location>
        <begin position="220"/>
        <end position="234"/>
    </location>
</feature>
<dbReference type="EC" id="2.3.2.6" evidence="4"/>
<dbReference type="NCBIfam" id="TIGR00667">
    <property type="entry name" value="aat"/>
    <property type="match status" value="1"/>
</dbReference>
<proteinExistence type="inferred from homology"/>
<protein>
    <recommendedName>
        <fullName evidence="4">Leucyl/phenylalanyl-tRNA--protein transferase</fullName>
        <ecNumber evidence="4">2.3.2.6</ecNumber>
    </recommendedName>
    <alternativeName>
        <fullName evidence="4">L/F-transferase</fullName>
    </alternativeName>
    <alternativeName>
        <fullName evidence="4">Leucyltransferase</fullName>
    </alternativeName>
    <alternativeName>
        <fullName evidence="4">Phenyalanyltransferase</fullName>
    </alternativeName>
</protein>
<keyword evidence="2 4" id="KW-0808">Transferase</keyword>
<dbReference type="SUPFAM" id="SSF55729">
    <property type="entry name" value="Acyl-CoA N-acyltransferases (Nat)"/>
    <property type="match status" value="1"/>
</dbReference>
<keyword evidence="1 4" id="KW-0963">Cytoplasm</keyword>